<accession>A0A024S8P3</accession>
<name>A0A024S8P3_HYPJR</name>
<dbReference type="HOGENOM" id="CLU_1810896_0_0_1"/>
<evidence type="ECO:0000313" key="1">
    <source>
        <dbReference type="EMBL" id="ETS01719.1"/>
    </source>
</evidence>
<proteinExistence type="predicted"/>
<reference evidence="2" key="1">
    <citation type="journal article" date="2013" name="Ind. Biotechnol.">
        <title>Comparative genomics analysis of Trichoderma reesei strains.</title>
        <authorList>
            <person name="Koike H."/>
            <person name="Aerts A."/>
            <person name="LaButti K."/>
            <person name="Grigoriev I.V."/>
            <person name="Baker S.E."/>
        </authorList>
    </citation>
    <scope>NUCLEOTIDE SEQUENCE [LARGE SCALE GENOMIC DNA]</scope>
    <source>
        <strain evidence="2">ATCC 56765 / BCRC 32924 / NRRL 11460 / Rut C-30</strain>
    </source>
</reference>
<dbReference type="AlphaFoldDB" id="A0A024S8P3"/>
<dbReference type="KEGG" id="trr:M419DRAFT_141408"/>
<feature type="non-terminal residue" evidence="1">
    <location>
        <position position="1"/>
    </location>
</feature>
<dbReference type="Proteomes" id="UP000024376">
    <property type="component" value="Unassembled WGS sequence"/>
</dbReference>
<evidence type="ECO:0000313" key="2">
    <source>
        <dbReference type="Proteomes" id="UP000024376"/>
    </source>
</evidence>
<sequence length="143" mass="16323">DVASPLHRHCPRHELPCHGARLSVSTRNKHNPRKHLLGPNHHAHTITIGPLPTNDIPQLNSDDNDDRGRDFFFFFFFFARNNDQLFFLFCFTHHADGHTNVIDVEPGFRPDGVCQCCGWAYCSCRLRHGLVSPSALLKRLSLL</sequence>
<dbReference type="EMBL" id="KI911147">
    <property type="protein sequence ID" value="ETS01719.1"/>
    <property type="molecule type" value="Genomic_DNA"/>
</dbReference>
<gene>
    <name evidence="1" type="ORF">M419DRAFT_141408</name>
</gene>
<organism evidence="1 2">
    <name type="scientific">Hypocrea jecorina (strain ATCC 56765 / BCRC 32924 / NRRL 11460 / Rut C-30)</name>
    <name type="common">Trichoderma reesei</name>
    <dbReference type="NCBI Taxonomy" id="1344414"/>
    <lineage>
        <taxon>Eukaryota</taxon>
        <taxon>Fungi</taxon>
        <taxon>Dikarya</taxon>
        <taxon>Ascomycota</taxon>
        <taxon>Pezizomycotina</taxon>
        <taxon>Sordariomycetes</taxon>
        <taxon>Hypocreomycetidae</taxon>
        <taxon>Hypocreales</taxon>
        <taxon>Hypocreaceae</taxon>
        <taxon>Trichoderma</taxon>
    </lineage>
</organism>
<protein>
    <submittedName>
        <fullName evidence="1">Uncharacterized protein</fullName>
    </submittedName>
</protein>